<sequence length="326" mass="35017">MKRTFTCFSLVLMLLPLIGTAQNPCLTENGKAIQSFFSNFNTTVEVGEIYSGCVKIPSPNIATLGVQSATGEGTLAELAIYPTLEGPPTVVPIQAGLVIPPTPLPPGDFGIEVDLLAVGNIELVYTRPVGASGKFQTDIITINIIADAAFPVTWTRELTYRQSGDRLGLDWSVADQVDVSGYTVEADSGNGFEAVTEVAVQGDGSSAEVHYSVVHDWPLTGAYYRIRQDDYSGAFSYSNMIFVPAAESAQQLHVYPNPATHQVRLAVPAVATSVELYQVSGQRIGTYTPEQARQGIDLQALPRGMYLVRALGVNSDGNTQRLLVQD</sequence>
<dbReference type="EMBL" id="PDLO01000001">
    <property type="protein sequence ID" value="PHK99669.1"/>
    <property type="molecule type" value="Genomic_DNA"/>
</dbReference>
<dbReference type="InterPro" id="IPR026444">
    <property type="entry name" value="Secre_tail"/>
</dbReference>
<keyword evidence="1" id="KW-0732">Signal</keyword>
<accession>A0A2G0CI72</accession>
<comment type="caution">
    <text evidence="3">The sequence shown here is derived from an EMBL/GenBank/DDBJ whole genome shotgun (WGS) entry which is preliminary data.</text>
</comment>
<dbReference type="Proteomes" id="UP000226437">
    <property type="component" value="Unassembled WGS sequence"/>
</dbReference>
<feature type="domain" description="Secretion system C-terminal sorting" evidence="2">
    <location>
        <begin position="254"/>
        <end position="311"/>
    </location>
</feature>
<evidence type="ECO:0000259" key="2">
    <source>
        <dbReference type="Pfam" id="PF18962"/>
    </source>
</evidence>
<dbReference type="RefSeq" id="WP_099104648.1">
    <property type="nucleotide sequence ID" value="NZ_JAATJF010000001.1"/>
</dbReference>
<organism evidence="3 4">
    <name type="scientific">Neolewinella marina</name>
    <dbReference type="NCBI Taxonomy" id="438751"/>
    <lineage>
        <taxon>Bacteria</taxon>
        <taxon>Pseudomonadati</taxon>
        <taxon>Bacteroidota</taxon>
        <taxon>Saprospiria</taxon>
        <taxon>Saprospirales</taxon>
        <taxon>Lewinellaceae</taxon>
        <taxon>Neolewinella</taxon>
    </lineage>
</organism>
<feature type="chain" id="PRO_5013645892" description="Secretion system C-terminal sorting domain-containing protein" evidence="1">
    <location>
        <begin position="22"/>
        <end position="326"/>
    </location>
</feature>
<dbReference type="NCBIfam" id="TIGR04183">
    <property type="entry name" value="Por_Secre_tail"/>
    <property type="match status" value="1"/>
</dbReference>
<dbReference type="AlphaFoldDB" id="A0A2G0CI72"/>
<dbReference type="OrthoDB" id="812447at2"/>
<proteinExistence type="predicted"/>
<evidence type="ECO:0000313" key="4">
    <source>
        <dbReference type="Proteomes" id="UP000226437"/>
    </source>
</evidence>
<feature type="signal peptide" evidence="1">
    <location>
        <begin position="1"/>
        <end position="21"/>
    </location>
</feature>
<name>A0A2G0CI72_9BACT</name>
<evidence type="ECO:0000313" key="3">
    <source>
        <dbReference type="EMBL" id="PHK99669.1"/>
    </source>
</evidence>
<gene>
    <name evidence="3" type="ORF">CGL56_01060</name>
</gene>
<evidence type="ECO:0000256" key="1">
    <source>
        <dbReference type="SAM" id="SignalP"/>
    </source>
</evidence>
<keyword evidence="4" id="KW-1185">Reference proteome</keyword>
<reference evidence="3 4" key="1">
    <citation type="submission" date="2017-10" db="EMBL/GenBank/DDBJ databases">
        <title>The draft genome sequence of Lewinella marina KCTC 32374.</title>
        <authorList>
            <person name="Wang K."/>
        </authorList>
    </citation>
    <scope>NUCLEOTIDE SEQUENCE [LARGE SCALE GENOMIC DNA]</scope>
    <source>
        <strain evidence="3 4">MKG-38</strain>
    </source>
</reference>
<dbReference type="Pfam" id="PF18962">
    <property type="entry name" value="Por_Secre_tail"/>
    <property type="match status" value="1"/>
</dbReference>
<protein>
    <recommendedName>
        <fullName evidence="2">Secretion system C-terminal sorting domain-containing protein</fullName>
    </recommendedName>
</protein>